<keyword evidence="4" id="KW-0067">ATP-binding</keyword>
<evidence type="ECO:0000256" key="4">
    <source>
        <dbReference type="ARBA" id="ARBA00022840"/>
    </source>
</evidence>
<dbReference type="RefSeq" id="WP_311597130.1">
    <property type="nucleotide sequence ID" value="NZ_JAVREM010000006.1"/>
</dbReference>
<dbReference type="Proteomes" id="UP001183420">
    <property type="component" value="Unassembled WGS sequence"/>
</dbReference>
<dbReference type="PANTHER" id="PTHR43788:SF16">
    <property type="entry name" value="HELICASE WITH ZINC FINGER 2"/>
    <property type="match status" value="1"/>
</dbReference>
<evidence type="ECO:0000256" key="1">
    <source>
        <dbReference type="ARBA" id="ARBA00022741"/>
    </source>
</evidence>
<dbReference type="EMBL" id="JAVREM010000006">
    <property type="protein sequence ID" value="MDT0318448.1"/>
    <property type="molecule type" value="Genomic_DNA"/>
</dbReference>
<comment type="caution">
    <text evidence="5">The sequence shown here is derived from an EMBL/GenBank/DDBJ whole genome shotgun (WGS) entry which is preliminary data.</text>
</comment>
<evidence type="ECO:0000313" key="5">
    <source>
        <dbReference type="EMBL" id="MDT0318448.1"/>
    </source>
</evidence>
<name>A0ABU2LN22_9ACTN</name>
<dbReference type="InterPro" id="IPR027417">
    <property type="entry name" value="P-loop_NTPase"/>
</dbReference>
<evidence type="ECO:0000256" key="3">
    <source>
        <dbReference type="ARBA" id="ARBA00022806"/>
    </source>
</evidence>
<reference evidence="6" key="1">
    <citation type="submission" date="2023-07" db="EMBL/GenBank/DDBJ databases">
        <title>30 novel species of actinomycetes from the DSMZ collection.</title>
        <authorList>
            <person name="Nouioui I."/>
        </authorList>
    </citation>
    <scope>NUCLEOTIDE SEQUENCE [LARGE SCALE GENOMIC DNA]</scope>
    <source>
        <strain evidence="6">DSM 44918</strain>
    </source>
</reference>
<sequence length="456" mass="49615">MSTPATIVDTPGARADAAVATVLSDLDRLAGGTTRGVVVDSPPGAGKSTLVVRAALHLVARGEYVMVIAQTNEQVDDLTERLARNRPDLVVGRLLSTTRPLSPRLAALPGVVSAKTIPDLGPTPPPIIIATAAKWPWVKEEHGHWSRAIVDEAYQMRSDALLACAPLFDSALFVGDPGQLDPFSTVETDRWTGLTWDPLRNAVDVTLAHNPAMAVRALPVSWRLPATAAPLVERAFYPFTPFDSGTGPDDRRMTLLRALAPDPIDQVLDRAAETGWGHLELPFRQTLRTDRELARALADTASRLVARGTTTFCDQAPPPEGRRLTPARIAIGVAHNDQAEAVRSALAPELDGITVDTANRLQGREFDVTLVWHPLSGRADASAFHLETGRLCVLLSRHRHACLVVARAGIPELLDRHPSHQPVHLDVPPKFPDGWRAHQIVMDHLQRPEHRVQILD</sequence>
<keyword evidence="2" id="KW-0378">Hydrolase</keyword>
<dbReference type="SUPFAM" id="SSF52540">
    <property type="entry name" value="P-loop containing nucleoside triphosphate hydrolases"/>
    <property type="match status" value="1"/>
</dbReference>
<evidence type="ECO:0000256" key="2">
    <source>
        <dbReference type="ARBA" id="ARBA00022801"/>
    </source>
</evidence>
<proteinExistence type="predicted"/>
<organism evidence="5 6">
    <name type="scientific">Streptomyces millisiae</name>
    <dbReference type="NCBI Taxonomy" id="3075542"/>
    <lineage>
        <taxon>Bacteria</taxon>
        <taxon>Bacillati</taxon>
        <taxon>Actinomycetota</taxon>
        <taxon>Actinomycetes</taxon>
        <taxon>Kitasatosporales</taxon>
        <taxon>Streptomycetaceae</taxon>
        <taxon>Streptomyces</taxon>
    </lineage>
</organism>
<keyword evidence="6" id="KW-1185">Reference proteome</keyword>
<dbReference type="PANTHER" id="PTHR43788">
    <property type="entry name" value="DNA2/NAM7 HELICASE FAMILY MEMBER"/>
    <property type="match status" value="1"/>
</dbReference>
<gene>
    <name evidence="5" type="ORF">RNC47_08890</name>
</gene>
<accession>A0ABU2LN22</accession>
<dbReference type="Pfam" id="PF13604">
    <property type="entry name" value="AAA_30"/>
    <property type="match status" value="1"/>
</dbReference>
<dbReference type="Gene3D" id="3.40.50.300">
    <property type="entry name" value="P-loop containing nucleotide triphosphate hydrolases"/>
    <property type="match status" value="2"/>
</dbReference>
<protein>
    <submittedName>
        <fullName evidence="5">AAA family ATPase</fullName>
    </submittedName>
</protein>
<keyword evidence="3" id="KW-0347">Helicase</keyword>
<dbReference type="InterPro" id="IPR050534">
    <property type="entry name" value="Coronavir_polyprotein_1ab"/>
</dbReference>
<keyword evidence="1" id="KW-0547">Nucleotide-binding</keyword>
<evidence type="ECO:0000313" key="6">
    <source>
        <dbReference type="Proteomes" id="UP001183420"/>
    </source>
</evidence>